<dbReference type="Gene3D" id="1.10.10.10">
    <property type="entry name" value="Winged helix-like DNA-binding domain superfamily/Winged helix DNA-binding domain"/>
    <property type="match status" value="1"/>
</dbReference>
<dbReference type="Proteomes" id="UP000190814">
    <property type="component" value="Unassembled WGS sequence"/>
</dbReference>
<dbReference type="Gene3D" id="1.10.1740.10">
    <property type="match status" value="1"/>
</dbReference>
<evidence type="ECO:0000256" key="1">
    <source>
        <dbReference type="ARBA" id="ARBA00010641"/>
    </source>
</evidence>
<dbReference type="GO" id="GO:0016987">
    <property type="term" value="F:sigma factor activity"/>
    <property type="evidence" value="ECO:0007669"/>
    <property type="project" value="UniProtKB-KW"/>
</dbReference>
<sequence length="173" mass="20429">MESNVDKAREFERVINTYGDLLMRTCFFMLKNKQDAEDVVQETFFKYMTSDCRYDSEEHIKAWLLRVSQNKCKNLLRYKSMHSHISYADIEEGFVSVTESFIPESDLEEIIEIADLDYKYKSVVILYYLEDYNAEEVAEILGLSPAAVRKRLQRAREKLKITYEKIYVEGGEI</sequence>
<dbReference type="InterPro" id="IPR036388">
    <property type="entry name" value="WH-like_DNA-bd_sf"/>
</dbReference>
<name>A0A1T4W0M8_9FIRM</name>
<dbReference type="NCBIfam" id="TIGR02937">
    <property type="entry name" value="sigma70-ECF"/>
    <property type="match status" value="1"/>
</dbReference>
<keyword evidence="2" id="KW-0805">Transcription regulation</keyword>
<dbReference type="Pfam" id="PF08281">
    <property type="entry name" value="Sigma70_r4_2"/>
    <property type="match status" value="1"/>
</dbReference>
<dbReference type="GO" id="GO:0003677">
    <property type="term" value="F:DNA binding"/>
    <property type="evidence" value="ECO:0007669"/>
    <property type="project" value="InterPro"/>
</dbReference>
<keyword evidence="8" id="KW-1185">Reference proteome</keyword>
<dbReference type="PANTHER" id="PTHR43133:SF51">
    <property type="entry name" value="RNA POLYMERASE SIGMA FACTOR"/>
    <property type="match status" value="1"/>
</dbReference>
<evidence type="ECO:0000313" key="7">
    <source>
        <dbReference type="EMBL" id="SKA70757.1"/>
    </source>
</evidence>
<organism evidence="7 8">
    <name type="scientific">Eubacterium uniforme</name>
    <dbReference type="NCBI Taxonomy" id="39495"/>
    <lineage>
        <taxon>Bacteria</taxon>
        <taxon>Bacillati</taxon>
        <taxon>Bacillota</taxon>
        <taxon>Clostridia</taxon>
        <taxon>Eubacteriales</taxon>
        <taxon>Eubacteriaceae</taxon>
        <taxon>Eubacterium</taxon>
    </lineage>
</organism>
<evidence type="ECO:0000313" key="8">
    <source>
        <dbReference type="Proteomes" id="UP000190814"/>
    </source>
</evidence>
<dbReference type="AlphaFoldDB" id="A0A1T4W0M8"/>
<proteinExistence type="inferred from homology"/>
<comment type="similarity">
    <text evidence="1">Belongs to the sigma-70 factor family. ECF subfamily.</text>
</comment>
<dbReference type="EMBL" id="FUXZ01000014">
    <property type="protein sequence ID" value="SKA70757.1"/>
    <property type="molecule type" value="Genomic_DNA"/>
</dbReference>
<dbReference type="GO" id="GO:0006352">
    <property type="term" value="P:DNA-templated transcription initiation"/>
    <property type="evidence" value="ECO:0007669"/>
    <property type="project" value="InterPro"/>
</dbReference>
<evidence type="ECO:0000256" key="3">
    <source>
        <dbReference type="ARBA" id="ARBA00023082"/>
    </source>
</evidence>
<gene>
    <name evidence="7" type="ORF">SAMN02745111_02105</name>
</gene>
<dbReference type="STRING" id="39495.SAMN02745111_02105"/>
<keyword evidence="4" id="KW-0804">Transcription</keyword>
<dbReference type="PANTHER" id="PTHR43133">
    <property type="entry name" value="RNA POLYMERASE ECF-TYPE SIGMA FACTO"/>
    <property type="match status" value="1"/>
</dbReference>
<reference evidence="7 8" key="1">
    <citation type="submission" date="2017-02" db="EMBL/GenBank/DDBJ databases">
        <authorList>
            <person name="Peterson S.W."/>
        </authorList>
    </citation>
    <scope>NUCLEOTIDE SEQUENCE [LARGE SCALE GENOMIC DNA]</scope>
    <source>
        <strain evidence="7 8">ATCC 35992</strain>
    </source>
</reference>
<evidence type="ECO:0000259" key="5">
    <source>
        <dbReference type="Pfam" id="PF04542"/>
    </source>
</evidence>
<dbReference type="InterPro" id="IPR013249">
    <property type="entry name" value="RNA_pol_sigma70_r4_t2"/>
</dbReference>
<protein>
    <submittedName>
        <fullName evidence="7">RNA polymerase sigma-70 factor, ECF subfamily</fullName>
    </submittedName>
</protein>
<dbReference type="InterPro" id="IPR007627">
    <property type="entry name" value="RNA_pol_sigma70_r2"/>
</dbReference>
<dbReference type="OrthoDB" id="9795666at2"/>
<dbReference type="Pfam" id="PF04542">
    <property type="entry name" value="Sigma70_r2"/>
    <property type="match status" value="1"/>
</dbReference>
<feature type="domain" description="RNA polymerase sigma factor 70 region 4 type 2" evidence="6">
    <location>
        <begin position="114"/>
        <end position="159"/>
    </location>
</feature>
<dbReference type="SUPFAM" id="SSF88946">
    <property type="entry name" value="Sigma2 domain of RNA polymerase sigma factors"/>
    <property type="match status" value="1"/>
</dbReference>
<dbReference type="InterPro" id="IPR013325">
    <property type="entry name" value="RNA_pol_sigma_r2"/>
</dbReference>
<dbReference type="SUPFAM" id="SSF88659">
    <property type="entry name" value="Sigma3 and sigma4 domains of RNA polymerase sigma factors"/>
    <property type="match status" value="1"/>
</dbReference>
<dbReference type="InterPro" id="IPR039425">
    <property type="entry name" value="RNA_pol_sigma-70-like"/>
</dbReference>
<feature type="domain" description="RNA polymerase sigma-70 region 2" evidence="5">
    <location>
        <begin position="15"/>
        <end position="79"/>
    </location>
</feature>
<dbReference type="InterPro" id="IPR013324">
    <property type="entry name" value="RNA_pol_sigma_r3/r4-like"/>
</dbReference>
<evidence type="ECO:0000256" key="4">
    <source>
        <dbReference type="ARBA" id="ARBA00023163"/>
    </source>
</evidence>
<accession>A0A1T4W0M8</accession>
<keyword evidence="3" id="KW-0731">Sigma factor</keyword>
<dbReference type="RefSeq" id="WP_078766934.1">
    <property type="nucleotide sequence ID" value="NZ_FUXZ01000014.1"/>
</dbReference>
<evidence type="ECO:0000259" key="6">
    <source>
        <dbReference type="Pfam" id="PF08281"/>
    </source>
</evidence>
<dbReference type="CDD" id="cd06171">
    <property type="entry name" value="Sigma70_r4"/>
    <property type="match status" value="1"/>
</dbReference>
<evidence type="ECO:0000256" key="2">
    <source>
        <dbReference type="ARBA" id="ARBA00023015"/>
    </source>
</evidence>
<dbReference type="InterPro" id="IPR014284">
    <property type="entry name" value="RNA_pol_sigma-70_dom"/>
</dbReference>